<proteinExistence type="predicted"/>
<sequence length="88" mass="10014">MPGKREKLLEVAAADSPNDFLEFIQQHNSHDDPFDVGELLASFTRKQLDELWTHLQMMTARTLLSFSADNGDSRQLKVLVVSKDIAER</sequence>
<comment type="caution">
    <text evidence="1">The sequence shown here is derived from an EMBL/GenBank/DDBJ whole genome shotgun (WGS) entry which is preliminary data.</text>
</comment>
<organism evidence="1 2">
    <name type="scientific">Ridgeia piscesae</name>
    <name type="common">Tubeworm</name>
    <dbReference type="NCBI Taxonomy" id="27915"/>
    <lineage>
        <taxon>Eukaryota</taxon>
        <taxon>Metazoa</taxon>
        <taxon>Spiralia</taxon>
        <taxon>Lophotrochozoa</taxon>
        <taxon>Annelida</taxon>
        <taxon>Polychaeta</taxon>
        <taxon>Sedentaria</taxon>
        <taxon>Canalipalpata</taxon>
        <taxon>Sabellida</taxon>
        <taxon>Siboglinidae</taxon>
        <taxon>Ridgeia</taxon>
    </lineage>
</organism>
<accession>A0AAD9K6N9</accession>
<evidence type="ECO:0000313" key="2">
    <source>
        <dbReference type="Proteomes" id="UP001209878"/>
    </source>
</evidence>
<protein>
    <submittedName>
        <fullName evidence="1">Uncharacterized protein</fullName>
    </submittedName>
</protein>
<name>A0AAD9K6N9_RIDPI</name>
<dbReference type="Proteomes" id="UP001209878">
    <property type="component" value="Unassembled WGS sequence"/>
</dbReference>
<reference evidence="1" key="1">
    <citation type="journal article" date="2023" name="Mol. Biol. Evol.">
        <title>Third-Generation Sequencing Reveals the Adaptive Role of the Epigenome in Three Deep-Sea Polychaetes.</title>
        <authorList>
            <person name="Perez M."/>
            <person name="Aroh O."/>
            <person name="Sun Y."/>
            <person name="Lan Y."/>
            <person name="Juniper S.K."/>
            <person name="Young C.R."/>
            <person name="Angers B."/>
            <person name="Qian P.Y."/>
        </authorList>
    </citation>
    <scope>NUCLEOTIDE SEQUENCE</scope>
    <source>
        <strain evidence="1">R07B-5</strain>
    </source>
</reference>
<dbReference type="EMBL" id="JAODUO010001361">
    <property type="protein sequence ID" value="KAK2165531.1"/>
    <property type="molecule type" value="Genomic_DNA"/>
</dbReference>
<gene>
    <name evidence="1" type="ORF">NP493_1362g01022</name>
</gene>
<keyword evidence="2" id="KW-1185">Reference proteome</keyword>
<evidence type="ECO:0000313" key="1">
    <source>
        <dbReference type="EMBL" id="KAK2165531.1"/>
    </source>
</evidence>
<dbReference type="AlphaFoldDB" id="A0AAD9K6N9"/>